<feature type="domain" description="FAD dependent oxidoreductase" evidence="2">
    <location>
        <begin position="8"/>
        <end position="397"/>
    </location>
</feature>
<evidence type="ECO:0000313" key="4">
    <source>
        <dbReference type="Proteomes" id="UP000433050"/>
    </source>
</evidence>
<reference evidence="3 4" key="1">
    <citation type="submission" date="2019-12" db="EMBL/GenBank/DDBJ databases">
        <authorList>
            <person name="Reyes-Prieto M."/>
        </authorList>
    </citation>
    <scope>NUCLEOTIDE SEQUENCE [LARGE SCALE GENOMIC DNA]</scope>
    <source>
        <strain evidence="3">HF14-78462</strain>
    </source>
</reference>
<dbReference type="GO" id="GO:0005737">
    <property type="term" value="C:cytoplasm"/>
    <property type="evidence" value="ECO:0007669"/>
    <property type="project" value="TreeGrafter"/>
</dbReference>
<keyword evidence="4" id="KW-1185">Reference proteome</keyword>
<dbReference type="SUPFAM" id="SSF54373">
    <property type="entry name" value="FAD-linked reductases, C-terminal domain"/>
    <property type="match status" value="1"/>
</dbReference>
<name>A0A5S9PX46_9HYPH</name>
<dbReference type="AlphaFoldDB" id="A0A5S9PX46"/>
<dbReference type="Pfam" id="PF01266">
    <property type="entry name" value="DAO"/>
    <property type="match status" value="1"/>
</dbReference>
<accession>A0A5S9PX46</accession>
<dbReference type="EMBL" id="CACSAS010000001">
    <property type="protein sequence ID" value="CAA0109252.1"/>
    <property type="molecule type" value="Genomic_DNA"/>
</dbReference>
<gene>
    <name evidence="3" type="primary">dadA1_4</name>
    <name evidence="3" type="ORF">STARVERO_03710</name>
</gene>
<sequence length="418" mass="45206">MANLSEADIVVVGAGIIGLSAALLLQRAGRSVTVVDPLPPGTATSYGNAGLLSAGTNNPVALPGFWRNVPGWLTNPEGPLALRYRYLPTAAPWLARWILASRTSTVHAASDALRALHRDTMDGYREMLGPALFAELIRTEGSVNVFYNGRPSRNEGFIRHLIDRHGIVVENLDHAALKEMFPGIGPIAQRGLYFPHNGWTVNPGRLTQVISRLFIEAGGRVLAQKVLSVRPTESGFELFGNLGDWRARTVILAAGAWTGRLLHPLGMRLPLETERGYHLMLEGANIEPRLPLLLRDGGMAITPMEEGLRLAGTVEIAGLDAPPDEKRARQLMDRARLVFPGLQAISYRKWLGFRPSLPDSVAAIGPVPRVPGLYVATGHGHTGMVGASTTARLIRDLVTGTPPVIDPAPYSLVRFNRG</sequence>
<evidence type="ECO:0000256" key="1">
    <source>
        <dbReference type="ARBA" id="ARBA00023002"/>
    </source>
</evidence>
<proteinExistence type="predicted"/>
<dbReference type="GO" id="GO:0016491">
    <property type="term" value="F:oxidoreductase activity"/>
    <property type="evidence" value="ECO:0007669"/>
    <property type="project" value="UniProtKB-KW"/>
</dbReference>
<evidence type="ECO:0000313" key="3">
    <source>
        <dbReference type="EMBL" id="CAA0109252.1"/>
    </source>
</evidence>
<dbReference type="Proteomes" id="UP000433050">
    <property type="component" value="Unassembled WGS sequence"/>
</dbReference>
<dbReference type="InterPro" id="IPR036188">
    <property type="entry name" value="FAD/NAD-bd_sf"/>
</dbReference>
<protein>
    <submittedName>
        <fullName evidence="3">D-amino acid dehydrogenase 1</fullName>
        <ecNumber evidence="3">1.4.99.-</ecNumber>
    </submittedName>
</protein>
<dbReference type="SUPFAM" id="SSF51905">
    <property type="entry name" value="FAD/NAD(P)-binding domain"/>
    <property type="match status" value="1"/>
</dbReference>
<dbReference type="Gene3D" id="3.50.50.60">
    <property type="entry name" value="FAD/NAD(P)-binding domain"/>
    <property type="match status" value="2"/>
</dbReference>
<dbReference type="Gene3D" id="3.30.9.10">
    <property type="entry name" value="D-Amino Acid Oxidase, subunit A, domain 2"/>
    <property type="match status" value="1"/>
</dbReference>
<dbReference type="InterPro" id="IPR006076">
    <property type="entry name" value="FAD-dep_OxRdtase"/>
</dbReference>
<organism evidence="3 4">
    <name type="scientific">Starkeya nomas</name>
    <dbReference type="NCBI Taxonomy" id="2666134"/>
    <lineage>
        <taxon>Bacteria</taxon>
        <taxon>Pseudomonadati</taxon>
        <taxon>Pseudomonadota</taxon>
        <taxon>Alphaproteobacteria</taxon>
        <taxon>Hyphomicrobiales</taxon>
        <taxon>Xanthobacteraceae</taxon>
        <taxon>Starkeya</taxon>
    </lineage>
</organism>
<evidence type="ECO:0000259" key="2">
    <source>
        <dbReference type="Pfam" id="PF01266"/>
    </source>
</evidence>
<dbReference type="PANTHER" id="PTHR13847">
    <property type="entry name" value="SARCOSINE DEHYDROGENASE-RELATED"/>
    <property type="match status" value="1"/>
</dbReference>
<dbReference type="PANTHER" id="PTHR13847:SF289">
    <property type="entry name" value="GLYCINE OXIDASE"/>
    <property type="match status" value="1"/>
</dbReference>
<dbReference type="EC" id="1.4.99.-" evidence="3"/>
<dbReference type="RefSeq" id="WP_159600685.1">
    <property type="nucleotide sequence ID" value="NZ_CACSAS010000001.1"/>
</dbReference>
<keyword evidence="1 3" id="KW-0560">Oxidoreductase</keyword>